<dbReference type="EMBL" id="JAYMYQ010000001">
    <property type="protein sequence ID" value="KAK7362119.1"/>
    <property type="molecule type" value="Genomic_DNA"/>
</dbReference>
<accession>A0AAN9R8V1</accession>
<dbReference type="Proteomes" id="UP001367508">
    <property type="component" value="Unassembled WGS sequence"/>
</dbReference>
<name>A0AAN9R8V1_CANGL</name>
<proteinExistence type="predicted"/>
<keyword evidence="2" id="KW-1185">Reference proteome</keyword>
<organism evidence="1 2">
    <name type="scientific">Canavalia gladiata</name>
    <name type="common">Sword bean</name>
    <name type="synonym">Dolichos gladiatus</name>
    <dbReference type="NCBI Taxonomy" id="3824"/>
    <lineage>
        <taxon>Eukaryota</taxon>
        <taxon>Viridiplantae</taxon>
        <taxon>Streptophyta</taxon>
        <taxon>Embryophyta</taxon>
        <taxon>Tracheophyta</taxon>
        <taxon>Spermatophyta</taxon>
        <taxon>Magnoliopsida</taxon>
        <taxon>eudicotyledons</taxon>
        <taxon>Gunneridae</taxon>
        <taxon>Pentapetalae</taxon>
        <taxon>rosids</taxon>
        <taxon>fabids</taxon>
        <taxon>Fabales</taxon>
        <taxon>Fabaceae</taxon>
        <taxon>Papilionoideae</taxon>
        <taxon>50 kb inversion clade</taxon>
        <taxon>NPAAA clade</taxon>
        <taxon>indigoferoid/millettioid clade</taxon>
        <taxon>Phaseoleae</taxon>
        <taxon>Canavalia</taxon>
    </lineage>
</organism>
<gene>
    <name evidence="1" type="ORF">VNO77_04220</name>
</gene>
<reference evidence="1 2" key="1">
    <citation type="submission" date="2024-01" db="EMBL/GenBank/DDBJ databases">
        <title>The genomes of 5 underutilized Papilionoideae crops provide insights into root nodulation and disease resistanc.</title>
        <authorList>
            <person name="Jiang F."/>
        </authorList>
    </citation>
    <scope>NUCLEOTIDE SEQUENCE [LARGE SCALE GENOMIC DNA]</scope>
    <source>
        <strain evidence="1">LVBAO_FW01</strain>
        <tissue evidence="1">Leaves</tissue>
    </source>
</reference>
<protein>
    <submittedName>
        <fullName evidence="1">Uncharacterized protein</fullName>
    </submittedName>
</protein>
<sequence length="89" mass="9812">MAKHVQYETPTLLVEAITVVIAALLSLEGLQAPTVVTKPRLEPKASLMLSSNMHVDKSKRNRVKGVLGLSEDRGIPCSCCKLRKCRLLR</sequence>
<comment type="caution">
    <text evidence="1">The sequence shown here is derived from an EMBL/GenBank/DDBJ whole genome shotgun (WGS) entry which is preliminary data.</text>
</comment>
<evidence type="ECO:0000313" key="1">
    <source>
        <dbReference type="EMBL" id="KAK7362119.1"/>
    </source>
</evidence>
<evidence type="ECO:0000313" key="2">
    <source>
        <dbReference type="Proteomes" id="UP001367508"/>
    </source>
</evidence>
<dbReference type="AlphaFoldDB" id="A0AAN9R8V1"/>